<keyword evidence="6" id="KW-0560">Oxidoreductase</keyword>
<dbReference type="PANTHER" id="PTHR43872">
    <property type="entry name" value="MONOOXYGENASE, PUTATIVE (AFU_ORTHOLOGUE AFUA_8G02570)-RELATED"/>
    <property type="match status" value="1"/>
</dbReference>
<evidence type="ECO:0000256" key="7">
    <source>
        <dbReference type="ARBA" id="ARBA00023033"/>
    </source>
</evidence>
<keyword evidence="5" id="KW-0521">NADP</keyword>
<dbReference type="Gene3D" id="3.50.50.60">
    <property type="entry name" value="FAD/NAD(P)-binding domain"/>
    <property type="match status" value="2"/>
</dbReference>
<dbReference type="Proteomes" id="UP000243904">
    <property type="component" value="Chromosome I"/>
</dbReference>
<evidence type="ECO:0000313" key="9">
    <source>
        <dbReference type="Proteomes" id="UP000243904"/>
    </source>
</evidence>
<evidence type="ECO:0000256" key="5">
    <source>
        <dbReference type="ARBA" id="ARBA00022857"/>
    </source>
</evidence>
<gene>
    <name evidence="8" type="ORF">SAMN05444158_3675</name>
</gene>
<organism evidence="8 9">
    <name type="scientific">Bradyrhizobium canariense</name>
    <dbReference type="NCBI Taxonomy" id="255045"/>
    <lineage>
        <taxon>Bacteria</taxon>
        <taxon>Pseudomonadati</taxon>
        <taxon>Pseudomonadota</taxon>
        <taxon>Alphaproteobacteria</taxon>
        <taxon>Hyphomicrobiales</taxon>
        <taxon>Nitrobacteraceae</taxon>
        <taxon>Bradyrhizobium</taxon>
    </lineage>
</organism>
<keyword evidence="4" id="KW-0274">FAD</keyword>
<evidence type="ECO:0000256" key="6">
    <source>
        <dbReference type="ARBA" id="ARBA00023002"/>
    </source>
</evidence>
<evidence type="ECO:0000256" key="4">
    <source>
        <dbReference type="ARBA" id="ARBA00022827"/>
    </source>
</evidence>
<keyword evidence="7" id="KW-0503">Monooxygenase</keyword>
<evidence type="ECO:0000313" key="8">
    <source>
        <dbReference type="EMBL" id="SDS91705.1"/>
    </source>
</evidence>
<dbReference type="FunFam" id="3.50.50.60:FF:000228">
    <property type="entry name" value="FAD-containing monooxygenase EthA"/>
    <property type="match status" value="1"/>
</dbReference>
<evidence type="ECO:0000256" key="3">
    <source>
        <dbReference type="ARBA" id="ARBA00022630"/>
    </source>
</evidence>
<dbReference type="GO" id="GO:0004499">
    <property type="term" value="F:N,N-dimethylaniline monooxygenase activity"/>
    <property type="evidence" value="ECO:0007669"/>
    <property type="project" value="InterPro"/>
</dbReference>
<accession>A0A1H1W3T1</accession>
<comment type="similarity">
    <text evidence="2">Belongs to the FAD-binding monooxygenase family.</text>
</comment>
<dbReference type="GO" id="GO:0050661">
    <property type="term" value="F:NADP binding"/>
    <property type="evidence" value="ECO:0007669"/>
    <property type="project" value="InterPro"/>
</dbReference>
<dbReference type="InterPro" id="IPR020946">
    <property type="entry name" value="Flavin_mOase-like"/>
</dbReference>
<keyword evidence="9" id="KW-1185">Reference proteome</keyword>
<evidence type="ECO:0000256" key="2">
    <source>
        <dbReference type="ARBA" id="ARBA00010139"/>
    </source>
</evidence>
<keyword evidence="3" id="KW-0285">Flavoprotein</keyword>
<dbReference type="Pfam" id="PF00743">
    <property type="entry name" value="FMO-like"/>
    <property type="match status" value="1"/>
</dbReference>
<dbReference type="SUPFAM" id="SSF51905">
    <property type="entry name" value="FAD/NAD(P)-binding domain"/>
    <property type="match status" value="1"/>
</dbReference>
<comment type="cofactor">
    <cofactor evidence="1">
        <name>FAD</name>
        <dbReference type="ChEBI" id="CHEBI:57692"/>
    </cofactor>
</comment>
<dbReference type="PANTHER" id="PTHR43872:SF1">
    <property type="entry name" value="MONOOXYGENASE, PUTATIVE (AFU_ORTHOLOGUE AFUA_8G02570)-RELATED"/>
    <property type="match status" value="1"/>
</dbReference>
<dbReference type="AlphaFoldDB" id="A0A1H1W3T1"/>
<dbReference type="InterPro" id="IPR036188">
    <property type="entry name" value="FAD/NAD-bd_sf"/>
</dbReference>
<evidence type="ECO:0000256" key="1">
    <source>
        <dbReference type="ARBA" id="ARBA00001974"/>
    </source>
</evidence>
<dbReference type="GO" id="GO:0050660">
    <property type="term" value="F:flavin adenine dinucleotide binding"/>
    <property type="evidence" value="ECO:0007669"/>
    <property type="project" value="InterPro"/>
</dbReference>
<sequence length="500" mass="57035">MNVQSQIRAESPGLTGHFDVLIAGAGISGIGAAYHLTQQCPGTSFIVLETQKSFGGTWRTHRYPGIRSDSDLHTFGYRFKPWTSAPIATAAEILKYMGEVIEENDLGRHIRYEHMISSAKWSSEENLWTIEAVRTDTGEALRFTANFFWMCQGYYRHSEGYTPEWKDMASFKGRIVHPQKWPDDLDYKNKKVVVIGSGATAATLIPAMAKDCAHVTMLQRSPTYFRTGRNAIEIAETLRQLQVDEKWIHEITRRKILFEQDAFTRKTFEEPEAAKKDLLSAVEAYLGPDYDIATHFTPRYRPWRQRIAFIPDGDLFQGIKSGKASVVTDEIDRFTETGILLKSGQTLEADIIITATGFNLSANGDIDFEIDGKPLNFADTVTYRGMMFTGVPNLVWVFGYFRASWTLRVDLVADFVCRLLNHMKDIGARKVSPALRPEDHNMPLLPWIDAENFNPGYMMRGMHLLPKRGDKPEWQHNQDYWAEKDEFPAIDLRDSAFVYE</sequence>
<dbReference type="Pfam" id="PF13450">
    <property type="entry name" value="NAD_binding_8"/>
    <property type="match status" value="1"/>
</dbReference>
<name>A0A1H1W3T1_9BRAD</name>
<protein>
    <submittedName>
        <fullName evidence="8">Predicted flavoprotein CzcO associated with the cation diffusion facilitator CzcD</fullName>
    </submittedName>
</protein>
<reference evidence="9" key="1">
    <citation type="submission" date="2016-10" db="EMBL/GenBank/DDBJ databases">
        <authorList>
            <person name="Varghese N."/>
            <person name="Submissions S."/>
        </authorList>
    </citation>
    <scope>NUCLEOTIDE SEQUENCE [LARGE SCALE GENOMIC DNA]</scope>
    <source>
        <strain evidence="9">GAS369</strain>
    </source>
</reference>
<dbReference type="RefSeq" id="WP_146688277.1">
    <property type="nucleotide sequence ID" value="NZ_LT629750.1"/>
</dbReference>
<proteinExistence type="inferred from homology"/>
<dbReference type="EMBL" id="LT629750">
    <property type="protein sequence ID" value="SDS91705.1"/>
    <property type="molecule type" value="Genomic_DNA"/>
</dbReference>
<dbReference type="InterPro" id="IPR051820">
    <property type="entry name" value="FAD-binding_MO"/>
</dbReference>